<dbReference type="EMBL" id="JARKNE010000013">
    <property type="protein sequence ID" value="KAK5771745.1"/>
    <property type="molecule type" value="Genomic_DNA"/>
</dbReference>
<dbReference type="CDD" id="cd06222">
    <property type="entry name" value="RNase_H_like"/>
    <property type="match status" value="1"/>
</dbReference>
<feature type="domain" description="Reverse transcriptase zinc-binding" evidence="2">
    <location>
        <begin position="152"/>
        <end position="242"/>
    </location>
</feature>
<dbReference type="Proteomes" id="UP001358586">
    <property type="component" value="Chromosome 13"/>
</dbReference>
<protein>
    <recommendedName>
        <fullName evidence="5">Reverse transcriptase</fullName>
    </recommendedName>
</protein>
<proteinExistence type="predicted"/>
<evidence type="ECO:0000259" key="2">
    <source>
        <dbReference type="Pfam" id="PF13966"/>
    </source>
</evidence>
<dbReference type="InterPro" id="IPR002156">
    <property type="entry name" value="RNaseH_domain"/>
</dbReference>
<dbReference type="InterPro" id="IPR044730">
    <property type="entry name" value="RNase_H-like_dom_plant"/>
</dbReference>
<evidence type="ECO:0000313" key="3">
    <source>
        <dbReference type="EMBL" id="KAK5771745.1"/>
    </source>
</evidence>
<dbReference type="InterPro" id="IPR026960">
    <property type="entry name" value="RVT-Znf"/>
</dbReference>
<dbReference type="SUPFAM" id="SSF53098">
    <property type="entry name" value="Ribonuclease H-like"/>
    <property type="match status" value="1"/>
</dbReference>
<name>A0ABR0MEU1_GOSAR</name>
<dbReference type="Pfam" id="PF13966">
    <property type="entry name" value="zf-RVT"/>
    <property type="match status" value="1"/>
</dbReference>
<evidence type="ECO:0000313" key="4">
    <source>
        <dbReference type="Proteomes" id="UP001358586"/>
    </source>
</evidence>
<sequence>MRMKVQSWGTRLLSQGGKEVFIKTVLQAIPTYSMSCFLLPKMFCMKLESVMSRFWWQKSSTRKGMHWCNWASLSIPKNCGGIGFRDLGKFNVALLAKQGWKLVTNPDSLFGRIYKAKYYPHTSFWNATLGNNSLYSSKDKMVWSVDNSGIYTVRSGYRCLVELYINDITNTNYTGIYKEIWGLNLPPKIRIAIWRFTYEYIPTAVNLYNRRISSSPICPSCGEVPENFMHTLLMCGLAKTVWQSIGVDWSNFNENMDFYTWLNLVFQNRRHDFGKIAATTAWALWQARNKRTMEGKRQSVQDIYSIIFSIIKEMRELKDKIPTPVNAMNSIWKPPQEPFVKVNFDAGFKITLHHSYYGFVIRNSKGLVMRSETIFNKFVSNSFTVEAIACQALDFAREMGFSHAQMQGDSRTAIVKINQVLPDFSDMGTYIEEINIKASSFQHISFHHVDRRANMVAHMLAKVRMSIPKDRFWVEDLPAAAEVHLARDLSGLVSQI</sequence>
<dbReference type="PANTHER" id="PTHR33116:SF86">
    <property type="entry name" value="REVERSE TRANSCRIPTASE DOMAIN-CONTAINING PROTEIN"/>
    <property type="match status" value="1"/>
</dbReference>
<dbReference type="Gene3D" id="3.30.420.10">
    <property type="entry name" value="Ribonuclease H-like superfamily/Ribonuclease H"/>
    <property type="match status" value="1"/>
</dbReference>
<keyword evidence="4" id="KW-1185">Reference proteome</keyword>
<dbReference type="InterPro" id="IPR012337">
    <property type="entry name" value="RNaseH-like_sf"/>
</dbReference>
<evidence type="ECO:0008006" key="5">
    <source>
        <dbReference type="Google" id="ProtNLM"/>
    </source>
</evidence>
<evidence type="ECO:0000259" key="1">
    <source>
        <dbReference type="Pfam" id="PF13456"/>
    </source>
</evidence>
<feature type="domain" description="RNase H type-1" evidence="1">
    <location>
        <begin position="343"/>
        <end position="462"/>
    </location>
</feature>
<accession>A0ABR0MEU1</accession>
<comment type="caution">
    <text evidence="3">The sequence shown here is derived from an EMBL/GenBank/DDBJ whole genome shotgun (WGS) entry which is preliminary data.</text>
</comment>
<gene>
    <name evidence="3" type="ORF">PVK06_047987</name>
</gene>
<dbReference type="PANTHER" id="PTHR33116">
    <property type="entry name" value="REVERSE TRANSCRIPTASE ZINC-BINDING DOMAIN-CONTAINING PROTEIN-RELATED-RELATED"/>
    <property type="match status" value="1"/>
</dbReference>
<organism evidence="3 4">
    <name type="scientific">Gossypium arboreum</name>
    <name type="common">Tree cotton</name>
    <name type="synonym">Gossypium nanking</name>
    <dbReference type="NCBI Taxonomy" id="29729"/>
    <lineage>
        <taxon>Eukaryota</taxon>
        <taxon>Viridiplantae</taxon>
        <taxon>Streptophyta</taxon>
        <taxon>Embryophyta</taxon>
        <taxon>Tracheophyta</taxon>
        <taxon>Spermatophyta</taxon>
        <taxon>Magnoliopsida</taxon>
        <taxon>eudicotyledons</taxon>
        <taxon>Gunneridae</taxon>
        <taxon>Pentapetalae</taxon>
        <taxon>rosids</taxon>
        <taxon>malvids</taxon>
        <taxon>Malvales</taxon>
        <taxon>Malvaceae</taxon>
        <taxon>Malvoideae</taxon>
        <taxon>Gossypium</taxon>
    </lineage>
</organism>
<reference evidence="3 4" key="1">
    <citation type="submission" date="2023-03" db="EMBL/GenBank/DDBJ databases">
        <title>WGS of Gossypium arboreum.</title>
        <authorList>
            <person name="Yu D."/>
        </authorList>
    </citation>
    <scope>NUCLEOTIDE SEQUENCE [LARGE SCALE GENOMIC DNA]</scope>
    <source>
        <tissue evidence="3">Leaf</tissue>
    </source>
</reference>
<dbReference type="Pfam" id="PF13456">
    <property type="entry name" value="RVT_3"/>
    <property type="match status" value="1"/>
</dbReference>
<dbReference type="InterPro" id="IPR036397">
    <property type="entry name" value="RNaseH_sf"/>
</dbReference>